<dbReference type="Pfam" id="PF00745">
    <property type="entry name" value="GlutR_dimer"/>
    <property type="match status" value="1"/>
</dbReference>
<dbReference type="STRING" id="1120975.SAMN02746064_00271"/>
<dbReference type="GO" id="GO:0019353">
    <property type="term" value="P:protoporphyrinogen IX biosynthetic process from glutamate"/>
    <property type="evidence" value="ECO:0007669"/>
    <property type="project" value="TreeGrafter"/>
</dbReference>
<comment type="subunit">
    <text evidence="8">Homodimer.</text>
</comment>
<comment type="miscellaneous">
    <text evidence="8">During catalysis, the active site Cys acts as a nucleophile attacking the alpha-carbonyl group of tRNA-bound glutamate with the formation of a thioester intermediate between enzyme and glutamate, and the concomitant release of tRNA(Glu). The thioester intermediate is finally reduced by direct hydride transfer from NADPH, to form the product GSA.</text>
</comment>
<keyword evidence="5 8" id="KW-0560">Oxidoreductase</keyword>
<comment type="function">
    <text evidence="8">Catalyzes the NADPH-dependent reduction of glutamyl-tRNA(Glu) to glutamate 1-semialdehyde (GSA).</text>
</comment>
<dbReference type="OrthoDB" id="110209at2"/>
<evidence type="ECO:0000256" key="12">
    <source>
        <dbReference type="PIRSR" id="PIRSR000445-4"/>
    </source>
</evidence>
<name>A0A1M4SI95_9FIRM</name>
<evidence type="ECO:0000256" key="9">
    <source>
        <dbReference type="PIRSR" id="PIRSR000445-1"/>
    </source>
</evidence>
<sequence>MEIAVIGIDHNKAHINIREKASFATYSSREKVMDELAAKGVEEIVILSTCNRSEIYISSEDVDRFIPYVVDIYRKATGLMDIEKFLTVMREDVAARHLYRVAVGFESLVLGEDQILGQVKEAMEHSIKKKYSKKILNKLFRCAITYSKAVKTKFKISENPLSISYIGLKKLKNEVESFENKTVLIVGAGNIGTLALKYMLEERPKKILMTNRTHNRLKAIVQETHHIVPIPYEKRYQYLAESDIVISATASPHKIFTKENMPDIKKKLCILDLALPRDVEKEVGDILGVKIFNIDDLKKVEEESKGYRQKILKAAMAEMKNEIEEFICWKAGAKVDPLIGYIDDKCKKIRKETMSYIENNTCISEEDKVSIERFLTSQLKEKFKKPIINVKKSQSQTQLMGLKDYLSLMAEGYGE</sequence>
<keyword evidence="18" id="KW-1185">Reference proteome</keyword>
<evidence type="ECO:0000256" key="4">
    <source>
        <dbReference type="ARBA" id="ARBA00022857"/>
    </source>
</evidence>
<evidence type="ECO:0000256" key="3">
    <source>
        <dbReference type="ARBA" id="ARBA00012970"/>
    </source>
</evidence>
<dbReference type="PANTHER" id="PTHR43013">
    <property type="entry name" value="GLUTAMYL-TRNA REDUCTASE"/>
    <property type="match status" value="1"/>
</dbReference>
<comment type="pathway">
    <text evidence="1 8 13">Porphyrin-containing compound metabolism; protoporphyrin-IX biosynthesis; 5-aminolevulinate from L-glutamyl-tRNA(Glu): step 1/2.</text>
</comment>
<dbReference type="RefSeq" id="WP_073269260.1">
    <property type="nucleotide sequence ID" value="NZ_FQTU01000001.1"/>
</dbReference>
<dbReference type="InterPro" id="IPR015895">
    <property type="entry name" value="4pyrrol_synth_GluRdtase_N"/>
</dbReference>
<feature type="binding site" evidence="8 10">
    <location>
        <position position="118"/>
    </location>
    <ligand>
        <name>substrate</name>
    </ligand>
</feature>
<feature type="site" description="Important for activity" evidence="8 12">
    <location>
        <position position="97"/>
    </location>
</feature>
<dbReference type="EMBL" id="FQTU01000001">
    <property type="protein sequence ID" value="SHE31909.1"/>
    <property type="molecule type" value="Genomic_DNA"/>
</dbReference>
<evidence type="ECO:0000256" key="5">
    <source>
        <dbReference type="ARBA" id="ARBA00023002"/>
    </source>
</evidence>
<feature type="binding site" evidence="8 10">
    <location>
        <begin position="49"/>
        <end position="52"/>
    </location>
    <ligand>
        <name>substrate</name>
    </ligand>
</feature>
<dbReference type="InterPro" id="IPR006151">
    <property type="entry name" value="Shikm_DH/Glu-tRNA_Rdtase"/>
</dbReference>
<dbReference type="Gene3D" id="3.40.50.720">
    <property type="entry name" value="NAD(P)-binding Rossmann-like Domain"/>
    <property type="match status" value="1"/>
</dbReference>
<keyword evidence="6 8" id="KW-0627">Porphyrin biosynthesis</keyword>
<evidence type="ECO:0000256" key="6">
    <source>
        <dbReference type="ARBA" id="ARBA00023244"/>
    </source>
</evidence>
<evidence type="ECO:0000313" key="18">
    <source>
        <dbReference type="Proteomes" id="UP000184251"/>
    </source>
</evidence>
<evidence type="ECO:0000256" key="10">
    <source>
        <dbReference type="PIRSR" id="PIRSR000445-2"/>
    </source>
</evidence>
<evidence type="ECO:0000256" key="11">
    <source>
        <dbReference type="PIRSR" id="PIRSR000445-3"/>
    </source>
</evidence>
<feature type="binding site" evidence="8 10">
    <location>
        <position position="107"/>
    </location>
    <ligand>
        <name>substrate</name>
    </ligand>
</feature>
<reference evidence="17 18" key="1">
    <citation type="submission" date="2016-11" db="EMBL/GenBank/DDBJ databases">
        <authorList>
            <person name="Jaros S."/>
            <person name="Januszkiewicz K."/>
            <person name="Wedrychowicz H."/>
        </authorList>
    </citation>
    <scope>NUCLEOTIDE SEQUENCE [LARGE SCALE GENOMIC DNA]</scope>
    <source>
        <strain evidence="17 18">DSM 14828</strain>
    </source>
</reference>
<proteinExistence type="inferred from homology"/>
<feature type="binding site" evidence="8 10">
    <location>
        <begin position="112"/>
        <end position="114"/>
    </location>
    <ligand>
        <name>substrate</name>
    </ligand>
</feature>
<dbReference type="PIRSF" id="PIRSF000445">
    <property type="entry name" value="4pyrrol_synth_GluRdtase"/>
    <property type="match status" value="1"/>
</dbReference>
<comment type="catalytic activity">
    <reaction evidence="7 8 13">
        <text>(S)-4-amino-5-oxopentanoate + tRNA(Glu) + NADP(+) = L-glutamyl-tRNA(Glu) + NADPH + H(+)</text>
        <dbReference type="Rhea" id="RHEA:12344"/>
        <dbReference type="Rhea" id="RHEA-COMP:9663"/>
        <dbReference type="Rhea" id="RHEA-COMP:9680"/>
        <dbReference type="ChEBI" id="CHEBI:15378"/>
        <dbReference type="ChEBI" id="CHEBI:57501"/>
        <dbReference type="ChEBI" id="CHEBI:57783"/>
        <dbReference type="ChEBI" id="CHEBI:58349"/>
        <dbReference type="ChEBI" id="CHEBI:78442"/>
        <dbReference type="ChEBI" id="CHEBI:78520"/>
        <dbReference type="EC" id="1.2.1.70"/>
    </reaction>
</comment>
<feature type="binding site" evidence="8 11">
    <location>
        <begin position="187"/>
        <end position="192"/>
    </location>
    <ligand>
        <name>NADP(+)</name>
        <dbReference type="ChEBI" id="CHEBI:58349"/>
    </ligand>
</feature>
<evidence type="ECO:0000259" key="15">
    <source>
        <dbReference type="Pfam" id="PF01488"/>
    </source>
</evidence>
<dbReference type="Pfam" id="PF05201">
    <property type="entry name" value="GlutR_N"/>
    <property type="match status" value="1"/>
</dbReference>
<dbReference type="InterPro" id="IPR036291">
    <property type="entry name" value="NAD(P)-bd_dom_sf"/>
</dbReference>
<evidence type="ECO:0000256" key="7">
    <source>
        <dbReference type="ARBA" id="ARBA00047464"/>
    </source>
</evidence>
<feature type="active site" description="Nucleophile" evidence="8 9">
    <location>
        <position position="50"/>
    </location>
</feature>
<dbReference type="GO" id="GO:0050661">
    <property type="term" value="F:NADP binding"/>
    <property type="evidence" value="ECO:0007669"/>
    <property type="project" value="InterPro"/>
</dbReference>
<dbReference type="NCBIfam" id="TIGR01035">
    <property type="entry name" value="hemA"/>
    <property type="match status" value="1"/>
</dbReference>
<evidence type="ECO:0000256" key="13">
    <source>
        <dbReference type="RuleBase" id="RU000584"/>
    </source>
</evidence>
<dbReference type="HAMAP" id="MF_00087">
    <property type="entry name" value="Glu_tRNA_reductase"/>
    <property type="match status" value="1"/>
</dbReference>
<dbReference type="Proteomes" id="UP000184251">
    <property type="component" value="Unassembled WGS sequence"/>
</dbReference>
<dbReference type="PANTHER" id="PTHR43013:SF1">
    <property type="entry name" value="GLUTAMYL-TRNA REDUCTASE"/>
    <property type="match status" value="1"/>
</dbReference>
<dbReference type="InterPro" id="IPR015896">
    <property type="entry name" value="4pyrrol_synth_GluRdtase_dimer"/>
</dbReference>
<gene>
    <name evidence="8" type="primary">hemA</name>
    <name evidence="17" type="ORF">SAMN02746064_00271</name>
</gene>
<feature type="domain" description="Tetrapyrrole biosynthesis glutamyl-tRNA reductase dimerisation" evidence="14">
    <location>
        <begin position="319"/>
        <end position="398"/>
    </location>
</feature>
<dbReference type="Pfam" id="PF01488">
    <property type="entry name" value="Shikimate_DH"/>
    <property type="match status" value="1"/>
</dbReference>
<feature type="domain" description="Glutamyl-tRNA reductase N-terminal" evidence="16">
    <location>
        <begin position="6"/>
        <end position="153"/>
    </location>
</feature>
<evidence type="ECO:0000256" key="1">
    <source>
        <dbReference type="ARBA" id="ARBA00005059"/>
    </source>
</evidence>
<dbReference type="InterPro" id="IPR000343">
    <property type="entry name" value="4pyrrol_synth_GluRdtase"/>
</dbReference>
<evidence type="ECO:0000259" key="14">
    <source>
        <dbReference type="Pfam" id="PF00745"/>
    </source>
</evidence>
<protein>
    <recommendedName>
        <fullName evidence="3 8">Glutamyl-tRNA reductase</fullName>
        <shortName evidence="8">GluTR</shortName>
        <ecNumber evidence="3 8">1.2.1.70</ecNumber>
    </recommendedName>
</protein>
<organism evidence="17 18">
    <name type="scientific">Alkalibacter saccharofermentans DSM 14828</name>
    <dbReference type="NCBI Taxonomy" id="1120975"/>
    <lineage>
        <taxon>Bacteria</taxon>
        <taxon>Bacillati</taxon>
        <taxon>Bacillota</taxon>
        <taxon>Clostridia</taxon>
        <taxon>Eubacteriales</taxon>
        <taxon>Eubacteriaceae</taxon>
        <taxon>Alkalibacter</taxon>
    </lineage>
</organism>
<evidence type="ECO:0000256" key="2">
    <source>
        <dbReference type="ARBA" id="ARBA00005916"/>
    </source>
</evidence>
<dbReference type="GO" id="GO:0008883">
    <property type="term" value="F:glutamyl-tRNA reductase activity"/>
    <property type="evidence" value="ECO:0007669"/>
    <property type="project" value="UniProtKB-UniRule"/>
</dbReference>
<dbReference type="CDD" id="cd05213">
    <property type="entry name" value="NAD_bind_Glutamyl_tRNA_reduct"/>
    <property type="match status" value="1"/>
</dbReference>
<dbReference type="FunFam" id="3.30.460.30:FF:000001">
    <property type="entry name" value="Glutamyl-tRNA reductase"/>
    <property type="match status" value="1"/>
</dbReference>
<dbReference type="InterPro" id="IPR036343">
    <property type="entry name" value="GluRdtase_N_sf"/>
</dbReference>
<keyword evidence="4 8" id="KW-0521">NADP</keyword>
<evidence type="ECO:0000256" key="8">
    <source>
        <dbReference type="HAMAP-Rule" id="MF_00087"/>
    </source>
</evidence>
<dbReference type="SUPFAM" id="SSF69742">
    <property type="entry name" value="Glutamyl tRNA-reductase catalytic, N-terminal domain"/>
    <property type="match status" value="1"/>
</dbReference>
<evidence type="ECO:0000259" key="16">
    <source>
        <dbReference type="Pfam" id="PF05201"/>
    </source>
</evidence>
<accession>A0A1M4SI95</accession>
<feature type="domain" description="Quinate/shikimate 5-dehydrogenase/glutamyl-tRNA reductase" evidence="15">
    <location>
        <begin position="172"/>
        <end position="300"/>
    </location>
</feature>
<evidence type="ECO:0000313" key="17">
    <source>
        <dbReference type="EMBL" id="SHE31909.1"/>
    </source>
</evidence>
<dbReference type="AlphaFoldDB" id="A0A1M4SI95"/>
<dbReference type="UniPathway" id="UPA00251">
    <property type="reaction ID" value="UER00316"/>
</dbReference>
<comment type="domain">
    <text evidence="8">Possesses an unusual extended V-shaped dimeric structure with each monomer consisting of three distinct domains arranged along a curved 'spinal' alpha-helix. The N-terminal catalytic domain specifically recognizes the glutamate moiety of the substrate. The second domain is the NADPH-binding domain, and the third C-terminal domain is responsible for dimerization.</text>
</comment>
<dbReference type="EC" id="1.2.1.70" evidence="3 8"/>
<comment type="similarity">
    <text evidence="2 8 13">Belongs to the glutamyl-tRNA reductase family.</text>
</comment>
<dbReference type="SUPFAM" id="SSF51735">
    <property type="entry name" value="NAD(P)-binding Rossmann-fold domains"/>
    <property type="match status" value="1"/>
</dbReference>
<dbReference type="Gene3D" id="3.30.460.30">
    <property type="entry name" value="Glutamyl-tRNA reductase, N-terminal domain"/>
    <property type="match status" value="1"/>
</dbReference>